<evidence type="ECO:0000313" key="3">
    <source>
        <dbReference type="EMBL" id="CAF1686668.1"/>
    </source>
</evidence>
<feature type="region of interest" description="Disordered" evidence="1">
    <location>
        <begin position="103"/>
        <end position="127"/>
    </location>
</feature>
<comment type="caution">
    <text evidence="3">The sequence shown here is derived from an EMBL/GenBank/DDBJ whole genome shotgun (WGS) entry which is preliminary data.</text>
</comment>
<accession>A0A816HD44</accession>
<dbReference type="Proteomes" id="UP000663855">
    <property type="component" value="Unassembled WGS sequence"/>
</dbReference>
<name>A0A816HD44_9BILA</name>
<dbReference type="OrthoDB" id="10017909at2759"/>
<organism evidence="3 5">
    <name type="scientific">Rotaria magnacalcarata</name>
    <dbReference type="NCBI Taxonomy" id="392030"/>
    <lineage>
        <taxon>Eukaryota</taxon>
        <taxon>Metazoa</taxon>
        <taxon>Spiralia</taxon>
        <taxon>Gnathifera</taxon>
        <taxon>Rotifera</taxon>
        <taxon>Eurotatoria</taxon>
        <taxon>Bdelloidea</taxon>
        <taxon>Philodinida</taxon>
        <taxon>Philodinidae</taxon>
        <taxon>Rotaria</taxon>
    </lineage>
</organism>
<sequence>MVDIIKILPPLSKPVASDIHRIHNRPTSRQITLPILFSTVTIHSKHDRTTTFNLKNRSTRRGPGDLHHQINVCDTQDSMHRALIDHEMARYYSGTTIDMSASIKIKQQQQQQQQQQQSQQQKNSSNREPFRAIIGSGTTVTSIPVITNVDARSSRLFDTLSKHFTIKAEPLRPVNNFVNNTTSTLYSWKKYWTSTEIQKRQNEIYDSDYILNDGQCDQTLLSTKDFVTFRDSSLVTNSGTHCRSRTSSSRSNSSTPIQVSSPIIPDKQTLHIDKESQFSSPQIILSNEKLIPRMDQSKYTEEKPSSLIDRNNSLSNDDDVELQEKIKKITTKMYRFPLPSNKPKTNTVISKHTLLKPLEKQPHSTTTTVNKKEPSTTSANTSILKRKRQKTSDRKCSNKSNRTTTKKQQFISAVTQTVLKSKYERTKWDQPYVGIRKDPPTPPCSPSPLINSEDDNQDGKDTFLEQDSTNEVDV</sequence>
<reference evidence="3" key="1">
    <citation type="submission" date="2021-02" db="EMBL/GenBank/DDBJ databases">
        <authorList>
            <person name="Nowell W R."/>
        </authorList>
    </citation>
    <scope>NUCLEOTIDE SEQUENCE</scope>
</reference>
<dbReference type="AlphaFoldDB" id="A0A816HD44"/>
<evidence type="ECO:0000313" key="5">
    <source>
        <dbReference type="Proteomes" id="UP000663834"/>
    </source>
</evidence>
<feature type="region of interest" description="Disordered" evidence="1">
    <location>
        <begin position="295"/>
        <end position="315"/>
    </location>
</feature>
<evidence type="ECO:0000313" key="4">
    <source>
        <dbReference type="EMBL" id="CAF1922347.1"/>
    </source>
</evidence>
<feature type="compositionally biased region" description="Polar residues" evidence="1">
    <location>
        <begin position="363"/>
        <end position="383"/>
    </location>
</feature>
<feature type="region of interest" description="Disordered" evidence="1">
    <location>
        <begin position="425"/>
        <end position="474"/>
    </location>
</feature>
<dbReference type="EMBL" id="CAJNOW010022123">
    <property type="protein sequence ID" value="CAF1686668.1"/>
    <property type="molecule type" value="Genomic_DNA"/>
</dbReference>
<feature type="compositionally biased region" description="Low complexity" evidence="1">
    <location>
        <begin position="107"/>
        <end position="121"/>
    </location>
</feature>
<evidence type="ECO:0000256" key="1">
    <source>
        <dbReference type="SAM" id="MobiDB-lite"/>
    </source>
</evidence>
<protein>
    <submittedName>
        <fullName evidence="3">Uncharacterized protein</fullName>
    </submittedName>
</protein>
<evidence type="ECO:0000313" key="2">
    <source>
        <dbReference type="EMBL" id="CAF1160880.1"/>
    </source>
</evidence>
<feature type="compositionally biased region" description="Basic and acidic residues" evidence="1">
    <location>
        <begin position="295"/>
        <end position="304"/>
    </location>
</feature>
<feature type="region of interest" description="Disordered" evidence="1">
    <location>
        <begin position="354"/>
        <end position="408"/>
    </location>
</feature>
<gene>
    <name evidence="2" type="ORF">CJN711_LOCUS10012</name>
    <name evidence="3" type="ORF">KQP761_LOCUS38883</name>
    <name evidence="4" type="ORF">MBJ925_LOCUS2319</name>
</gene>
<dbReference type="Proteomes" id="UP000663824">
    <property type="component" value="Unassembled WGS sequence"/>
</dbReference>
<dbReference type="EMBL" id="CAJNRE010000148">
    <property type="protein sequence ID" value="CAF1922347.1"/>
    <property type="molecule type" value="Genomic_DNA"/>
</dbReference>
<feature type="compositionally biased region" description="Low complexity" evidence="1">
    <location>
        <begin position="238"/>
        <end position="255"/>
    </location>
</feature>
<feature type="region of interest" description="Disordered" evidence="1">
    <location>
        <begin position="236"/>
        <end position="265"/>
    </location>
</feature>
<dbReference type="Proteomes" id="UP000663834">
    <property type="component" value="Unassembled WGS sequence"/>
</dbReference>
<proteinExistence type="predicted"/>
<feature type="compositionally biased region" description="Polar residues" evidence="1">
    <location>
        <begin position="398"/>
        <end position="408"/>
    </location>
</feature>
<dbReference type="EMBL" id="CAJNOV010004032">
    <property type="protein sequence ID" value="CAF1160880.1"/>
    <property type="molecule type" value="Genomic_DNA"/>
</dbReference>